<comment type="caution">
    <text evidence="1">The sequence shown here is derived from an EMBL/GenBank/DDBJ whole genome shotgun (WGS) entry which is preliminary data.</text>
</comment>
<feature type="non-terminal residue" evidence="1">
    <location>
        <position position="1"/>
    </location>
</feature>
<dbReference type="Proteomes" id="UP000789920">
    <property type="component" value="Unassembled WGS sequence"/>
</dbReference>
<organism evidence="1 2">
    <name type="scientific">Racocetra persica</name>
    <dbReference type="NCBI Taxonomy" id="160502"/>
    <lineage>
        <taxon>Eukaryota</taxon>
        <taxon>Fungi</taxon>
        <taxon>Fungi incertae sedis</taxon>
        <taxon>Mucoromycota</taxon>
        <taxon>Glomeromycotina</taxon>
        <taxon>Glomeromycetes</taxon>
        <taxon>Diversisporales</taxon>
        <taxon>Gigasporaceae</taxon>
        <taxon>Racocetra</taxon>
    </lineage>
</organism>
<evidence type="ECO:0000313" key="2">
    <source>
        <dbReference type="Proteomes" id="UP000789920"/>
    </source>
</evidence>
<dbReference type="EMBL" id="CAJVQC010049309">
    <property type="protein sequence ID" value="CAG8787425.1"/>
    <property type="molecule type" value="Genomic_DNA"/>
</dbReference>
<keyword evidence="2" id="KW-1185">Reference proteome</keyword>
<protein>
    <submittedName>
        <fullName evidence="1">31832_t:CDS:1</fullName>
    </submittedName>
</protein>
<name>A0ACA9RC65_9GLOM</name>
<gene>
    <name evidence="1" type="ORF">RPERSI_LOCUS18534</name>
</gene>
<sequence>SYNLDVLTPFINCEMLSIGKNNIRGNLSSLRYWTNLKRLDLAGINPQVYGLEYIAHNPFDGVSDEYGIFYQDYGPRNIDLFNNDTWRGPRSNFRKLIDKKICETINSLWQQLEKQDQELERLKQQNQELEKSKQQLEEFSKLLFPSQSYNFTQIKQEIARLKYQELAPQIRKKKEQLEQLVIDAKTKTGNLGNIVDLFLETQRQITKTNPESNEYFQTKGQLNAYQSVLETNFTKEELHNLLNKQIELVQLENLLASLQINNPQ</sequence>
<reference evidence="1" key="1">
    <citation type="submission" date="2021-06" db="EMBL/GenBank/DDBJ databases">
        <authorList>
            <person name="Kallberg Y."/>
            <person name="Tangrot J."/>
            <person name="Rosling A."/>
        </authorList>
    </citation>
    <scope>NUCLEOTIDE SEQUENCE</scope>
    <source>
        <strain evidence="1">MA461A</strain>
    </source>
</reference>
<proteinExistence type="predicted"/>
<evidence type="ECO:0000313" key="1">
    <source>
        <dbReference type="EMBL" id="CAG8787425.1"/>
    </source>
</evidence>
<accession>A0ACA9RC65</accession>